<evidence type="ECO:0000313" key="2">
    <source>
        <dbReference type="EMBL" id="CAL1173262.1"/>
    </source>
</evidence>
<keyword evidence="3" id="KW-1185">Reference proteome</keyword>
<reference evidence="1" key="1">
    <citation type="submission" date="2022-10" db="EMBL/GenBank/DDBJ databases">
        <authorList>
            <person name="Chen Y."/>
            <person name="Dougan E. K."/>
            <person name="Chan C."/>
            <person name="Rhodes N."/>
            <person name="Thang M."/>
        </authorList>
    </citation>
    <scope>NUCLEOTIDE SEQUENCE</scope>
</reference>
<reference evidence="2" key="2">
    <citation type="submission" date="2024-04" db="EMBL/GenBank/DDBJ databases">
        <authorList>
            <person name="Chen Y."/>
            <person name="Shah S."/>
            <person name="Dougan E. K."/>
            <person name="Thang M."/>
            <person name="Chan C."/>
        </authorList>
    </citation>
    <scope>NUCLEOTIDE SEQUENCE [LARGE SCALE GENOMIC DNA]</scope>
</reference>
<protein>
    <submittedName>
        <fullName evidence="1">Uncharacterized protein</fullName>
    </submittedName>
</protein>
<accession>A0A9P1GRT9</accession>
<sequence>MARAHELSTSVTGVGYPIRPVDRWYLRTRADLLLDGNSFGGNFLDTTTDHDGPRRVLQRVHFTTACNRGQKPDTFNVQLNPSRAGEPEKRSVRLPRAEEMQRQTMCGTGARGFRSAEDLPQLPRLPSGCTMEGFSIEPLGRGKKKLKSVSADTRYAKRGLGRGGPKFWPENSFGMSQTMTNLHGFS</sequence>
<evidence type="ECO:0000313" key="3">
    <source>
        <dbReference type="Proteomes" id="UP001152797"/>
    </source>
</evidence>
<dbReference type="AlphaFoldDB" id="A0A9P1GRT9"/>
<dbReference type="OrthoDB" id="406284at2759"/>
<organism evidence="1">
    <name type="scientific">Cladocopium goreaui</name>
    <dbReference type="NCBI Taxonomy" id="2562237"/>
    <lineage>
        <taxon>Eukaryota</taxon>
        <taxon>Sar</taxon>
        <taxon>Alveolata</taxon>
        <taxon>Dinophyceae</taxon>
        <taxon>Suessiales</taxon>
        <taxon>Symbiodiniaceae</taxon>
        <taxon>Cladocopium</taxon>
    </lineage>
</organism>
<dbReference type="EMBL" id="CAMXCT030006778">
    <property type="protein sequence ID" value="CAL4807199.1"/>
    <property type="molecule type" value="Genomic_DNA"/>
</dbReference>
<comment type="caution">
    <text evidence="1">The sequence shown here is derived from an EMBL/GenBank/DDBJ whole genome shotgun (WGS) entry which is preliminary data.</text>
</comment>
<dbReference type="Proteomes" id="UP001152797">
    <property type="component" value="Unassembled WGS sequence"/>
</dbReference>
<proteinExistence type="predicted"/>
<dbReference type="EMBL" id="CAMXCT010006778">
    <property type="protein sequence ID" value="CAI4019887.1"/>
    <property type="molecule type" value="Genomic_DNA"/>
</dbReference>
<evidence type="ECO:0000313" key="1">
    <source>
        <dbReference type="EMBL" id="CAI4019887.1"/>
    </source>
</evidence>
<gene>
    <name evidence="1" type="ORF">C1SCF055_LOCUS44345</name>
</gene>
<dbReference type="EMBL" id="CAMXCT020006778">
    <property type="protein sequence ID" value="CAL1173262.1"/>
    <property type="molecule type" value="Genomic_DNA"/>
</dbReference>
<name>A0A9P1GRT9_9DINO</name>